<keyword evidence="3" id="KW-1185">Reference proteome</keyword>
<evidence type="ECO:0000256" key="1">
    <source>
        <dbReference type="SAM" id="MobiDB-lite"/>
    </source>
</evidence>
<gene>
    <name evidence="2" type="ORF">KHLLAP_LOCUS12662</name>
</gene>
<reference evidence="2" key="1">
    <citation type="submission" date="2023-10" db="EMBL/GenBank/DDBJ databases">
        <authorList>
            <person name="Hackl T."/>
        </authorList>
    </citation>
    <scope>NUCLEOTIDE SEQUENCE</scope>
</reference>
<dbReference type="Proteomes" id="UP001295740">
    <property type="component" value="Unassembled WGS sequence"/>
</dbReference>
<protein>
    <submittedName>
        <fullName evidence="2">Uu.00g052090.m01.CDS01</fullName>
    </submittedName>
</protein>
<sequence length="374" mass="41921">MSPRARVEHLTQENITLHSSQCTRCAVRTNRQSRDHHKGSLASGHEVGERNSYMKPTIASKDRASSGLGGNSDSTEHGHGFATIGESPYQYHQGRPLYIGPPPVYDSWSIKPGYMRETNSSLGKVTWNLSCFTRRLKSGLPPHITSELQSQATSSAVPAPGEEDCITEPSRIPKQMMPPTTDGSSTPTVYIHSASGFRYLRTAFESVRQLVHDTARERWPAVYRIHYKDGPHLVKLGREELHRVIGGGELCIGYDVPSLVRSALLENVHLRNANSSAIDEVLASAQKLAAYIGNEEETMRFRGLRDDLAKEARQTLSDFEDALDLASLPFAGTLAPWWESHHEEHFWLNRDYWKKGEGYSEEVLTIALQYYNSE</sequence>
<evidence type="ECO:0000313" key="2">
    <source>
        <dbReference type="EMBL" id="CAJ2512194.1"/>
    </source>
</evidence>
<organism evidence="2 3">
    <name type="scientific">Anthostomella pinea</name>
    <dbReference type="NCBI Taxonomy" id="933095"/>
    <lineage>
        <taxon>Eukaryota</taxon>
        <taxon>Fungi</taxon>
        <taxon>Dikarya</taxon>
        <taxon>Ascomycota</taxon>
        <taxon>Pezizomycotina</taxon>
        <taxon>Sordariomycetes</taxon>
        <taxon>Xylariomycetidae</taxon>
        <taxon>Xylariales</taxon>
        <taxon>Xylariaceae</taxon>
        <taxon>Anthostomella</taxon>
    </lineage>
</organism>
<name>A0AAI8VWX1_9PEZI</name>
<feature type="region of interest" description="Disordered" evidence="1">
    <location>
        <begin position="29"/>
        <end position="85"/>
    </location>
</feature>
<comment type="caution">
    <text evidence="2">The sequence shown here is derived from an EMBL/GenBank/DDBJ whole genome shotgun (WGS) entry which is preliminary data.</text>
</comment>
<dbReference type="AlphaFoldDB" id="A0AAI8VWX1"/>
<dbReference type="EMBL" id="CAUWAG010000019">
    <property type="protein sequence ID" value="CAJ2512194.1"/>
    <property type="molecule type" value="Genomic_DNA"/>
</dbReference>
<proteinExistence type="predicted"/>
<evidence type="ECO:0000313" key="3">
    <source>
        <dbReference type="Proteomes" id="UP001295740"/>
    </source>
</evidence>
<accession>A0AAI8VWX1</accession>